<dbReference type="InterPro" id="IPR050482">
    <property type="entry name" value="Sensor_HK_TwoCompSys"/>
</dbReference>
<feature type="transmembrane region" description="Helical" evidence="10">
    <location>
        <begin position="159"/>
        <end position="179"/>
    </location>
</feature>
<dbReference type="InterPro" id="IPR011712">
    <property type="entry name" value="Sig_transdc_His_kin_sub3_dim/P"/>
</dbReference>
<evidence type="ECO:0000256" key="1">
    <source>
        <dbReference type="ARBA" id="ARBA00000085"/>
    </source>
</evidence>
<protein>
    <recommendedName>
        <fullName evidence="2">histidine kinase</fullName>
        <ecNumber evidence="2">2.7.13.3</ecNumber>
    </recommendedName>
</protein>
<dbReference type="InterPro" id="IPR003594">
    <property type="entry name" value="HATPase_dom"/>
</dbReference>
<dbReference type="Pfam" id="PF02518">
    <property type="entry name" value="HATPase_c"/>
    <property type="match status" value="1"/>
</dbReference>
<evidence type="ECO:0000256" key="2">
    <source>
        <dbReference type="ARBA" id="ARBA00012438"/>
    </source>
</evidence>
<feature type="domain" description="Signal transduction histidine kinase subgroup 3 dimerisation and phosphoacceptor" evidence="12">
    <location>
        <begin position="208"/>
        <end position="273"/>
    </location>
</feature>
<evidence type="ECO:0000256" key="9">
    <source>
        <dbReference type="SAM" id="MobiDB-lite"/>
    </source>
</evidence>
<reference evidence="13 14" key="2">
    <citation type="submission" date="2020-03" db="EMBL/GenBank/DDBJ databases">
        <authorList>
            <person name="Ichikawa N."/>
            <person name="Kimura A."/>
            <person name="Kitahashi Y."/>
            <person name="Uohara A."/>
        </authorList>
    </citation>
    <scope>NUCLEOTIDE SEQUENCE [LARGE SCALE GENOMIC DNA]</scope>
    <source>
        <strain evidence="13 14">NBRC 105367</strain>
    </source>
</reference>
<evidence type="ECO:0000313" key="14">
    <source>
        <dbReference type="Proteomes" id="UP000503011"/>
    </source>
</evidence>
<evidence type="ECO:0000313" key="13">
    <source>
        <dbReference type="EMBL" id="BCB83370.1"/>
    </source>
</evidence>
<accession>A0A6F8YBE3</accession>
<dbReference type="CDD" id="cd16917">
    <property type="entry name" value="HATPase_UhpB-NarQ-NarX-like"/>
    <property type="match status" value="1"/>
</dbReference>
<feature type="transmembrane region" description="Helical" evidence="10">
    <location>
        <begin position="40"/>
        <end position="60"/>
    </location>
</feature>
<dbReference type="GO" id="GO:0046983">
    <property type="term" value="F:protein dimerization activity"/>
    <property type="evidence" value="ECO:0007669"/>
    <property type="project" value="InterPro"/>
</dbReference>
<dbReference type="PANTHER" id="PTHR24421">
    <property type="entry name" value="NITRATE/NITRITE SENSOR PROTEIN NARX-RELATED"/>
    <property type="match status" value="1"/>
</dbReference>
<keyword evidence="8" id="KW-0902">Two-component regulatory system</keyword>
<dbReference type="InterPro" id="IPR036890">
    <property type="entry name" value="HATPase_C_sf"/>
</dbReference>
<dbReference type="Gene3D" id="1.20.5.1930">
    <property type="match status" value="1"/>
</dbReference>
<evidence type="ECO:0000256" key="3">
    <source>
        <dbReference type="ARBA" id="ARBA00022553"/>
    </source>
</evidence>
<dbReference type="EMBL" id="AP022871">
    <property type="protein sequence ID" value="BCB83370.1"/>
    <property type="molecule type" value="Genomic_DNA"/>
</dbReference>
<dbReference type="AlphaFoldDB" id="A0A6F8YBE3"/>
<proteinExistence type="predicted"/>
<name>A0A6F8YBE3_9ACTN</name>
<dbReference type="Proteomes" id="UP000503011">
    <property type="component" value="Chromosome"/>
</dbReference>
<dbReference type="Gene3D" id="3.30.565.10">
    <property type="entry name" value="Histidine kinase-like ATPase, C-terminal domain"/>
    <property type="match status" value="1"/>
</dbReference>
<dbReference type="GO" id="GO:0005524">
    <property type="term" value="F:ATP binding"/>
    <property type="evidence" value="ECO:0007669"/>
    <property type="project" value="UniProtKB-KW"/>
</dbReference>
<keyword evidence="10" id="KW-1133">Transmembrane helix</keyword>
<evidence type="ECO:0000256" key="5">
    <source>
        <dbReference type="ARBA" id="ARBA00022741"/>
    </source>
</evidence>
<feature type="transmembrane region" description="Helical" evidence="10">
    <location>
        <begin position="111"/>
        <end position="129"/>
    </location>
</feature>
<feature type="transmembrane region" description="Helical" evidence="10">
    <location>
        <begin position="67"/>
        <end position="85"/>
    </location>
</feature>
<evidence type="ECO:0000259" key="11">
    <source>
        <dbReference type="Pfam" id="PF02518"/>
    </source>
</evidence>
<evidence type="ECO:0000256" key="8">
    <source>
        <dbReference type="ARBA" id="ARBA00023012"/>
    </source>
</evidence>
<dbReference type="EC" id="2.7.13.3" evidence="2"/>
<feature type="transmembrane region" description="Helical" evidence="10">
    <location>
        <begin position="136"/>
        <end position="153"/>
    </location>
</feature>
<dbReference type="PANTHER" id="PTHR24421:SF10">
    <property type="entry name" value="NITRATE_NITRITE SENSOR PROTEIN NARQ"/>
    <property type="match status" value="1"/>
</dbReference>
<keyword evidence="4" id="KW-0808">Transferase</keyword>
<dbReference type="Pfam" id="PF07730">
    <property type="entry name" value="HisKA_3"/>
    <property type="match status" value="1"/>
</dbReference>
<evidence type="ECO:0000256" key="7">
    <source>
        <dbReference type="ARBA" id="ARBA00022840"/>
    </source>
</evidence>
<dbReference type="GO" id="GO:0016020">
    <property type="term" value="C:membrane"/>
    <property type="evidence" value="ECO:0007669"/>
    <property type="project" value="InterPro"/>
</dbReference>
<feature type="domain" description="Histidine kinase/HSP90-like ATPase" evidence="11">
    <location>
        <begin position="319"/>
        <end position="407"/>
    </location>
</feature>
<comment type="catalytic activity">
    <reaction evidence="1">
        <text>ATP + protein L-histidine = ADP + protein N-phospho-L-histidine.</text>
        <dbReference type="EC" id="2.7.13.3"/>
    </reaction>
</comment>
<dbReference type="GO" id="GO:0000155">
    <property type="term" value="F:phosphorelay sensor kinase activity"/>
    <property type="evidence" value="ECO:0007669"/>
    <property type="project" value="InterPro"/>
</dbReference>
<keyword evidence="10" id="KW-0812">Transmembrane</keyword>
<organism evidence="13 14">
    <name type="scientific">Phytohabitans suffuscus</name>
    <dbReference type="NCBI Taxonomy" id="624315"/>
    <lineage>
        <taxon>Bacteria</taxon>
        <taxon>Bacillati</taxon>
        <taxon>Actinomycetota</taxon>
        <taxon>Actinomycetes</taxon>
        <taxon>Micromonosporales</taxon>
        <taxon>Micromonosporaceae</taxon>
    </lineage>
</organism>
<keyword evidence="5" id="KW-0547">Nucleotide-binding</keyword>
<evidence type="ECO:0000256" key="4">
    <source>
        <dbReference type="ARBA" id="ARBA00022679"/>
    </source>
</evidence>
<dbReference type="SUPFAM" id="SSF55874">
    <property type="entry name" value="ATPase domain of HSP90 chaperone/DNA topoisomerase II/histidine kinase"/>
    <property type="match status" value="1"/>
</dbReference>
<dbReference type="KEGG" id="psuu:Psuf_006830"/>
<feature type="region of interest" description="Disordered" evidence="9">
    <location>
        <begin position="399"/>
        <end position="419"/>
    </location>
</feature>
<keyword evidence="10" id="KW-0472">Membrane</keyword>
<keyword evidence="3" id="KW-0597">Phosphoprotein</keyword>
<reference evidence="13 14" key="1">
    <citation type="submission" date="2020-03" db="EMBL/GenBank/DDBJ databases">
        <title>Whole genome shotgun sequence of Phytohabitans suffuscus NBRC 105367.</title>
        <authorList>
            <person name="Komaki H."/>
            <person name="Tamura T."/>
        </authorList>
    </citation>
    <scope>NUCLEOTIDE SEQUENCE [LARGE SCALE GENOMIC DNA]</scope>
    <source>
        <strain evidence="13 14">NBRC 105367</strain>
    </source>
</reference>
<evidence type="ECO:0000259" key="12">
    <source>
        <dbReference type="Pfam" id="PF07730"/>
    </source>
</evidence>
<evidence type="ECO:0000256" key="6">
    <source>
        <dbReference type="ARBA" id="ARBA00022777"/>
    </source>
</evidence>
<gene>
    <name evidence="13" type="ORF">Psuf_006830</name>
</gene>
<keyword evidence="6 13" id="KW-0418">Kinase</keyword>
<keyword evidence="7" id="KW-0067">ATP-binding</keyword>
<keyword evidence="14" id="KW-1185">Reference proteome</keyword>
<evidence type="ECO:0000256" key="10">
    <source>
        <dbReference type="SAM" id="Phobius"/>
    </source>
</evidence>
<sequence length="419" mass="44825">MRLVASYLSVMWGGLRRLFRGPDYPPVTVRLPWRRLDVLAPGAAGLALVGVTVATAQYLIDSRSLPALTAVVIAVLSVLPLPFLLRRPLWAWRIMFLGQLFGTFNRQHDEVWPWSPLQVVVILLVLLVVGARVDRAVLGWMALLTLIPVWIFVGPNNVGGITVLFVVVALVAEVVGRIMRSRSTLSARLAEQSEVSELEKARRTVLEERTRIAREMHDVVAHHMSMIAVQAETAPYRLPDLPEPARAEFTSMATAARQALTDMRRLLGVLRSEDGEPLVAPQPGIDDIPELVTAARRAGVRADLDVSGGEPPPEAVGLAAYRIVQEALANASRHAPGAAVRVEIRPWTADLSVRVHNGPPAAEPAGSAGAGHGIAGMRERVSLLGGELVAGPAPDGGFAVAARLPYAPPPEPDAGGSGG</sequence>